<evidence type="ECO:0000256" key="6">
    <source>
        <dbReference type="ARBA" id="ARBA00023136"/>
    </source>
</evidence>
<dbReference type="OrthoDB" id="9812372at2"/>
<evidence type="ECO:0000256" key="12">
    <source>
        <dbReference type="SAM" id="Phobius"/>
    </source>
</evidence>
<evidence type="ECO:0000256" key="11">
    <source>
        <dbReference type="PROSITE-ProRule" id="PRU00278"/>
    </source>
</evidence>
<keyword evidence="7" id="KW-0143">Chaperone</keyword>
<dbReference type="Gene3D" id="3.10.50.40">
    <property type="match status" value="1"/>
</dbReference>
<dbReference type="GO" id="GO:0005886">
    <property type="term" value="C:plasma membrane"/>
    <property type="evidence" value="ECO:0007669"/>
    <property type="project" value="UniProtKB-SubCell"/>
</dbReference>
<evidence type="ECO:0000256" key="10">
    <source>
        <dbReference type="ARBA" id="ARBA00042775"/>
    </source>
</evidence>
<dbReference type="PANTHER" id="PTHR47529">
    <property type="entry name" value="PEPTIDYL-PROLYL CIS-TRANS ISOMERASE D"/>
    <property type="match status" value="1"/>
</dbReference>
<dbReference type="RefSeq" id="WP_154362848.1">
    <property type="nucleotide sequence ID" value="NZ_WKJH01000001.1"/>
</dbReference>
<protein>
    <recommendedName>
        <fullName evidence="9">Periplasmic chaperone PpiD</fullName>
    </recommendedName>
    <alternativeName>
        <fullName evidence="10">Periplasmic folding chaperone</fullName>
    </alternativeName>
</protein>
<dbReference type="InterPro" id="IPR000297">
    <property type="entry name" value="PPIase_PpiC"/>
</dbReference>
<keyword evidence="3" id="KW-0997">Cell inner membrane</keyword>
<dbReference type="InterPro" id="IPR052029">
    <property type="entry name" value="PpiD_chaperone"/>
</dbReference>
<proteinExistence type="inferred from homology"/>
<keyword evidence="5 12" id="KW-1133">Transmembrane helix</keyword>
<evidence type="ECO:0000313" key="15">
    <source>
        <dbReference type="Proteomes" id="UP000443153"/>
    </source>
</evidence>
<dbReference type="PANTHER" id="PTHR47529:SF1">
    <property type="entry name" value="PERIPLASMIC CHAPERONE PPID"/>
    <property type="match status" value="1"/>
</dbReference>
<dbReference type="InterPro" id="IPR046357">
    <property type="entry name" value="PPIase_dom_sf"/>
</dbReference>
<dbReference type="EMBL" id="WKJH01000001">
    <property type="protein sequence ID" value="MRX62721.1"/>
    <property type="molecule type" value="Genomic_DNA"/>
</dbReference>
<comment type="subcellular location">
    <subcellularLocation>
        <location evidence="1">Cell inner membrane</location>
        <topology evidence="1">Single-pass type II membrane protein</topology>
        <orientation evidence="1">Periplasmic side</orientation>
    </subcellularLocation>
</comment>
<keyword evidence="11 14" id="KW-0413">Isomerase</keyword>
<dbReference type="Pfam" id="PF13616">
    <property type="entry name" value="Rotamase_3"/>
    <property type="match status" value="1"/>
</dbReference>
<feature type="domain" description="PpiC" evidence="13">
    <location>
        <begin position="348"/>
        <end position="454"/>
    </location>
</feature>
<dbReference type="InterPro" id="IPR027304">
    <property type="entry name" value="Trigger_fact/SurA_dom_sf"/>
</dbReference>
<keyword evidence="6 12" id="KW-0472">Membrane</keyword>
<feature type="transmembrane region" description="Helical" evidence="12">
    <location>
        <begin position="12"/>
        <end position="31"/>
    </location>
</feature>
<keyword evidence="2" id="KW-1003">Cell membrane</keyword>
<evidence type="ECO:0000256" key="7">
    <source>
        <dbReference type="ARBA" id="ARBA00023186"/>
    </source>
</evidence>
<evidence type="ECO:0000256" key="9">
    <source>
        <dbReference type="ARBA" id="ARBA00040743"/>
    </source>
</evidence>
<evidence type="ECO:0000256" key="2">
    <source>
        <dbReference type="ARBA" id="ARBA00022475"/>
    </source>
</evidence>
<gene>
    <name evidence="14" type="ORF">GJ691_00950</name>
</gene>
<reference evidence="14 15" key="1">
    <citation type="submission" date="2019-11" db="EMBL/GenBank/DDBJ databases">
        <title>Maribacter lutea sp. nov., a marine bacterium isolated from intertidal sand.</title>
        <authorList>
            <person name="Liu A."/>
        </authorList>
    </citation>
    <scope>NUCLEOTIDE SEQUENCE [LARGE SCALE GENOMIC DNA]</scope>
    <source>
        <strain evidence="14 15">RZ05</strain>
    </source>
</reference>
<name>A0A6I2MFR8_9FLAO</name>
<evidence type="ECO:0000256" key="1">
    <source>
        <dbReference type="ARBA" id="ARBA00004382"/>
    </source>
</evidence>
<dbReference type="Pfam" id="PF13623">
    <property type="entry name" value="SurA_N_2"/>
    <property type="match status" value="1"/>
</dbReference>
<evidence type="ECO:0000256" key="8">
    <source>
        <dbReference type="ARBA" id="ARBA00038408"/>
    </source>
</evidence>
<evidence type="ECO:0000313" key="14">
    <source>
        <dbReference type="EMBL" id="MRX62721.1"/>
    </source>
</evidence>
<dbReference type="PROSITE" id="PS50198">
    <property type="entry name" value="PPIC_PPIASE_2"/>
    <property type="match status" value="1"/>
</dbReference>
<evidence type="ECO:0000256" key="3">
    <source>
        <dbReference type="ARBA" id="ARBA00022519"/>
    </source>
</evidence>
<dbReference type="GO" id="GO:0003755">
    <property type="term" value="F:peptidyl-prolyl cis-trans isomerase activity"/>
    <property type="evidence" value="ECO:0007669"/>
    <property type="project" value="UniProtKB-KW"/>
</dbReference>
<keyword evidence="15" id="KW-1185">Reference proteome</keyword>
<evidence type="ECO:0000259" key="13">
    <source>
        <dbReference type="PROSITE" id="PS50198"/>
    </source>
</evidence>
<comment type="similarity">
    <text evidence="8">Belongs to the PpiD chaperone family.</text>
</comment>
<keyword evidence="11" id="KW-0697">Rotamase</keyword>
<evidence type="ECO:0000256" key="4">
    <source>
        <dbReference type="ARBA" id="ARBA00022692"/>
    </source>
</evidence>
<evidence type="ECO:0000256" key="5">
    <source>
        <dbReference type="ARBA" id="ARBA00022989"/>
    </source>
</evidence>
<dbReference type="Proteomes" id="UP000443153">
    <property type="component" value="Unassembled WGS sequence"/>
</dbReference>
<dbReference type="SUPFAM" id="SSF109998">
    <property type="entry name" value="Triger factor/SurA peptide-binding domain-like"/>
    <property type="match status" value="1"/>
</dbReference>
<dbReference type="SUPFAM" id="SSF54534">
    <property type="entry name" value="FKBP-like"/>
    <property type="match status" value="1"/>
</dbReference>
<organism evidence="14 15">
    <name type="scientific">Maribacter luteus</name>
    <dbReference type="NCBI Taxonomy" id="2594478"/>
    <lineage>
        <taxon>Bacteria</taxon>
        <taxon>Pseudomonadati</taxon>
        <taxon>Bacteroidota</taxon>
        <taxon>Flavobacteriia</taxon>
        <taxon>Flavobacteriales</taxon>
        <taxon>Flavobacteriaceae</taxon>
        <taxon>Maribacter</taxon>
    </lineage>
</organism>
<keyword evidence="4 12" id="KW-0812">Transmembrane</keyword>
<dbReference type="AlphaFoldDB" id="A0A6I2MFR8"/>
<accession>A0A6I2MFR8</accession>
<sequence>MAILENIRKRTTVLILIIGLALFAFVISGVFTKNNLSGGKTGSSVAEVNGDEISINDFRRKVEVAKNRFGSSASSMMVVNQVYEQEVRNAILAQQFEDLGIDIERDQIMNYIKTIPAYSQNPQFMNESGIFDEGKFRDFIADLRANSPSQYELWLQDEQSIIQNAKQQTYFNLVKAGVGATLKEGELDYKLANDKVDIKYVRLPYTSIADSTISITKSEIQSYINDHKEEFKQENARDIQYVYFEEKASVDDVNAVKEETIKLLDDTVEYREATDRMDTIAGFRNTKDLVDFLDRKSDIKYDTIYRAKKDLPTSFADTLVTLKIGEIFGPYRDGNYFKVSKMVDKKENGSAKASHILISWKGGERAGANVTRTKEEAEAKAKELLAEAKKDGTVFVQLARDNSDGPSAPNGGDLGYFQEGAMVADFNDFVFGNKVGTIGLVETEFGYHVIKIDDKQDVYKIATLAREIEPSEATINTLFQDATKFEMDAISGEKEFVDLAKENKYEVRPVNKIKAMDENLPGLSTQRSIVQWAFKEDTEVGNVKRFSVNNGYVIAQMTGKYEEGLQSVEDASTTVLPILRKERKAKQLIAANKGKSMEDVAKDNSVSVSNASALTVKAPTIPGAGREPAVVGTAFAMNVGDSSDFIIGESGVFLISVTNKQEGPKLENYSTFANSIKTSNAARVNSAVYNALKEAAEVEDNRSIFY</sequence>
<comment type="caution">
    <text evidence="14">The sequence shown here is derived from an EMBL/GenBank/DDBJ whole genome shotgun (WGS) entry which is preliminary data.</text>
</comment>